<comment type="caution">
    <text evidence="7">The sequence shown here is derived from an EMBL/GenBank/DDBJ whole genome shotgun (WGS) entry which is preliminary data.</text>
</comment>
<proteinExistence type="predicted"/>
<keyword evidence="4" id="KW-0804">Transcription</keyword>
<dbReference type="EMBL" id="LWDX02053698">
    <property type="protein sequence ID" value="OEL19408.1"/>
    <property type="molecule type" value="Genomic_DNA"/>
</dbReference>
<name>A0A1E5V2U4_9POAL</name>
<dbReference type="GO" id="GO:0043565">
    <property type="term" value="F:sequence-specific DNA binding"/>
    <property type="evidence" value="ECO:0007669"/>
    <property type="project" value="TreeGrafter"/>
</dbReference>
<evidence type="ECO:0000256" key="3">
    <source>
        <dbReference type="ARBA" id="ARBA00023125"/>
    </source>
</evidence>
<evidence type="ECO:0000256" key="5">
    <source>
        <dbReference type="ARBA" id="ARBA00023242"/>
    </source>
</evidence>
<dbReference type="AlphaFoldDB" id="A0A1E5V2U4"/>
<feature type="domain" description="TCP" evidence="6">
    <location>
        <begin position="1"/>
        <end position="39"/>
    </location>
</feature>
<dbReference type="Proteomes" id="UP000095767">
    <property type="component" value="Unassembled WGS sequence"/>
</dbReference>
<dbReference type="InterPro" id="IPR005333">
    <property type="entry name" value="Transcription_factor_TCP"/>
</dbReference>
<dbReference type="GO" id="GO:0005634">
    <property type="term" value="C:nucleus"/>
    <property type="evidence" value="ECO:0007669"/>
    <property type="project" value="UniProtKB-SubCell"/>
</dbReference>
<keyword evidence="2" id="KW-0805">Transcription regulation</keyword>
<dbReference type="PANTHER" id="PTHR31072">
    <property type="entry name" value="TRANSCRIPTION FACTOR TCP4-RELATED"/>
    <property type="match status" value="1"/>
</dbReference>
<evidence type="ECO:0000256" key="2">
    <source>
        <dbReference type="ARBA" id="ARBA00023015"/>
    </source>
</evidence>
<dbReference type="STRING" id="888268.A0A1E5V2U4"/>
<protein>
    <submittedName>
        <fullName evidence="7">Transcription factor PCF3</fullName>
    </submittedName>
</protein>
<evidence type="ECO:0000259" key="6">
    <source>
        <dbReference type="PROSITE" id="PS51369"/>
    </source>
</evidence>
<organism evidence="7 8">
    <name type="scientific">Dichanthelium oligosanthes</name>
    <dbReference type="NCBI Taxonomy" id="888268"/>
    <lineage>
        <taxon>Eukaryota</taxon>
        <taxon>Viridiplantae</taxon>
        <taxon>Streptophyta</taxon>
        <taxon>Embryophyta</taxon>
        <taxon>Tracheophyta</taxon>
        <taxon>Spermatophyta</taxon>
        <taxon>Magnoliopsida</taxon>
        <taxon>Liliopsida</taxon>
        <taxon>Poales</taxon>
        <taxon>Poaceae</taxon>
        <taxon>PACMAD clade</taxon>
        <taxon>Panicoideae</taxon>
        <taxon>Panicodae</taxon>
        <taxon>Paniceae</taxon>
        <taxon>Dichantheliinae</taxon>
        <taxon>Dichanthelium</taxon>
    </lineage>
</organism>
<sequence length="70" mass="7341">MPALCVVQVFQLMRELGHKTDGETIDWLLQQAEPAIVAATGTGTIPANFSSLAVSLRFGALQPSSASRAA</sequence>
<gene>
    <name evidence="7" type="ORF">BAE44_0019573</name>
</gene>
<keyword evidence="8" id="KW-1185">Reference proteome</keyword>
<dbReference type="InterPro" id="IPR017887">
    <property type="entry name" value="TF_TCP_subgr"/>
</dbReference>
<reference evidence="7 8" key="1">
    <citation type="submission" date="2016-09" db="EMBL/GenBank/DDBJ databases">
        <title>The draft genome of Dichanthelium oligosanthes: A C3 panicoid grass species.</title>
        <authorList>
            <person name="Studer A.J."/>
            <person name="Schnable J.C."/>
            <person name="Brutnell T.P."/>
        </authorList>
    </citation>
    <scope>NUCLEOTIDE SEQUENCE [LARGE SCALE GENOMIC DNA]</scope>
    <source>
        <strain evidence="8">cv. Kellogg 1175</strain>
        <tissue evidence="7">Leaf</tissue>
    </source>
</reference>
<dbReference type="PROSITE" id="PS51369">
    <property type="entry name" value="TCP"/>
    <property type="match status" value="1"/>
</dbReference>
<dbReference type="Pfam" id="PF03634">
    <property type="entry name" value="TCP"/>
    <property type="match status" value="1"/>
</dbReference>
<keyword evidence="5" id="KW-0539">Nucleus</keyword>
<comment type="subcellular location">
    <subcellularLocation>
        <location evidence="1">Nucleus</location>
    </subcellularLocation>
</comment>
<evidence type="ECO:0000313" key="7">
    <source>
        <dbReference type="EMBL" id="OEL19408.1"/>
    </source>
</evidence>
<evidence type="ECO:0000313" key="8">
    <source>
        <dbReference type="Proteomes" id="UP000095767"/>
    </source>
</evidence>
<evidence type="ECO:0000256" key="4">
    <source>
        <dbReference type="ARBA" id="ARBA00023163"/>
    </source>
</evidence>
<dbReference type="OrthoDB" id="1911901at2759"/>
<dbReference type="PANTHER" id="PTHR31072:SF262">
    <property type="entry name" value="TRANSCRIPTION FACTOR PCF3"/>
    <property type="match status" value="1"/>
</dbReference>
<evidence type="ECO:0000256" key="1">
    <source>
        <dbReference type="ARBA" id="ARBA00004123"/>
    </source>
</evidence>
<accession>A0A1E5V2U4</accession>
<keyword evidence="3" id="KW-0238">DNA-binding</keyword>
<dbReference type="GO" id="GO:0003700">
    <property type="term" value="F:DNA-binding transcription factor activity"/>
    <property type="evidence" value="ECO:0007669"/>
    <property type="project" value="InterPro"/>
</dbReference>